<gene>
    <name evidence="7" type="ORF">C0169_04765</name>
</gene>
<sequence length="299" mass="34553">MVVILCEKPSVARDIIRVFEQVKPQVGYYFCRDGGKVYAVTWAYGHLFEIDEEILPKNWSLSNLPIFPEQFKYTLARGDVIKKQFEVIKSLLSKAREVIIATDAGEEGELIARLILIQGGWKNWENTYRFWTSEALTPQVVKRELRNGLKKASAYDSLFYASLSRQHADFIVGINLTRAATLKARLNGRYNNQEENKKSLVWSIGRVQTPTLALIVERTLEIENFKPEPYWIIKAIFSKDGKTFEAKLLADSIRDKEKYKEKKDNEKENKEKFGRYGISDGKKVREIYEELKGEKVGLV</sequence>
<proteinExistence type="predicted"/>
<dbReference type="PANTHER" id="PTHR11390:SF21">
    <property type="entry name" value="DNA TOPOISOMERASE 3-ALPHA"/>
    <property type="match status" value="1"/>
</dbReference>
<reference evidence="7 8" key="1">
    <citation type="submission" date="2018-01" db="EMBL/GenBank/DDBJ databases">
        <title>Metagenomic assembled genomes from two thermal pools in the Uzon Caldera, Kamchatka, Russia.</title>
        <authorList>
            <person name="Wilkins L."/>
            <person name="Ettinger C."/>
        </authorList>
    </citation>
    <scope>NUCLEOTIDE SEQUENCE [LARGE SCALE GENOMIC DNA]</scope>
    <source>
        <strain evidence="7">ARK-04</strain>
    </source>
</reference>
<organism evidence="7 8">
    <name type="scientific">Thermodesulfobacterium geofontis</name>
    <dbReference type="NCBI Taxonomy" id="1295609"/>
    <lineage>
        <taxon>Bacteria</taxon>
        <taxon>Pseudomonadati</taxon>
        <taxon>Thermodesulfobacteriota</taxon>
        <taxon>Thermodesulfobacteria</taxon>
        <taxon>Thermodesulfobacteriales</taxon>
        <taxon>Thermodesulfobacteriaceae</taxon>
        <taxon>Thermodesulfobacterium</taxon>
    </lineage>
</organism>
<dbReference type="Gene3D" id="3.40.50.140">
    <property type="match status" value="1"/>
</dbReference>
<dbReference type="PRINTS" id="PR00417">
    <property type="entry name" value="PRTPISMRASEI"/>
</dbReference>
<evidence type="ECO:0000259" key="6">
    <source>
        <dbReference type="PROSITE" id="PS52039"/>
    </source>
</evidence>
<dbReference type="SUPFAM" id="SSF56712">
    <property type="entry name" value="Prokaryotic type I DNA topoisomerase"/>
    <property type="match status" value="1"/>
</dbReference>
<dbReference type="InterPro" id="IPR013497">
    <property type="entry name" value="Topo_IA_cen"/>
</dbReference>
<dbReference type="GO" id="GO:0003677">
    <property type="term" value="F:DNA binding"/>
    <property type="evidence" value="ECO:0007669"/>
    <property type="project" value="InterPro"/>
</dbReference>
<name>A0A2N7QCC3_9BACT</name>
<evidence type="ECO:0000256" key="1">
    <source>
        <dbReference type="ARBA" id="ARBA00023235"/>
    </source>
</evidence>
<comment type="caution">
    <text evidence="7">The sequence shown here is derived from an EMBL/GenBank/DDBJ whole genome shotgun (WGS) entry which is preliminary data.</text>
</comment>
<dbReference type="InterPro" id="IPR034144">
    <property type="entry name" value="TOPRIM_TopoIII"/>
</dbReference>
<evidence type="ECO:0000256" key="2">
    <source>
        <dbReference type="ARBA" id="ARBA00030003"/>
    </source>
</evidence>
<evidence type="ECO:0000256" key="5">
    <source>
        <dbReference type="ARBA" id="ARBA00032877"/>
    </source>
</evidence>
<dbReference type="GO" id="GO:0006281">
    <property type="term" value="P:DNA repair"/>
    <property type="evidence" value="ECO:0007669"/>
    <property type="project" value="TreeGrafter"/>
</dbReference>
<evidence type="ECO:0000256" key="4">
    <source>
        <dbReference type="ARBA" id="ARBA00032235"/>
    </source>
</evidence>
<dbReference type="GO" id="GO:0003917">
    <property type="term" value="F:DNA topoisomerase type I (single strand cut, ATP-independent) activity"/>
    <property type="evidence" value="ECO:0007669"/>
    <property type="project" value="InterPro"/>
</dbReference>
<dbReference type="Proteomes" id="UP000235619">
    <property type="component" value="Unassembled WGS sequence"/>
</dbReference>
<keyword evidence="1" id="KW-0413">Isomerase</keyword>
<feature type="non-terminal residue" evidence="7">
    <location>
        <position position="299"/>
    </location>
</feature>
<evidence type="ECO:0000313" key="8">
    <source>
        <dbReference type="Proteomes" id="UP000235619"/>
    </source>
</evidence>
<dbReference type="InterPro" id="IPR013824">
    <property type="entry name" value="Topo_IA_cen_sub1"/>
</dbReference>
<dbReference type="CDD" id="cd03362">
    <property type="entry name" value="TOPRIM_TopoIA_TopoIII"/>
    <property type="match status" value="1"/>
</dbReference>
<dbReference type="Pfam" id="PF01751">
    <property type="entry name" value="Toprim"/>
    <property type="match status" value="1"/>
</dbReference>
<evidence type="ECO:0000256" key="3">
    <source>
        <dbReference type="ARBA" id="ARBA00031985"/>
    </source>
</evidence>
<dbReference type="EMBL" id="PNJD01000290">
    <property type="protein sequence ID" value="PMP96112.1"/>
    <property type="molecule type" value="Genomic_DNA"/>
</dbReference>
<dbReference type="SMART" id="SM00436">
    <property type="entry name" value="TOP1Bc"/>
    <property type="match status" value="1"/>
</dbReference>
<dbReference type="AlphaFoldDB" id="A0A2N7QCC3"/>
<dbReference type="Pfam" id="PF01131">
    <property type="entry name" value="Topoisom_bac"/>
    <property type="match status" value="1"/>
</dbReference>
<dbReference type="InterPro" id="IPR000380">
    <property type="entry name" value="Topo_IA"/>
</dbReference>
<dbReference type="Gene3D" id="1.10.460.10">
    <property type="entry name" value="Topoisomerase I, domain 2"/>
    <property type="match status" value="1"/>
</dbReference>
<feature type="domain" description="Topo IA-type catalytic" evidence="6">
    <location>
        <begin position="155"/>
        <end position="299"/>
    </location>
</feature>
<protein>
    <recommendedName>
        <fullName evidence="5">Omega-protein</fullName>
    </recommendedName>
    <alternativeName>
        <fullName evidence="4">Relaxing enzyme</fullName>
    </alternativeName>
    <alternativeName>
        <fullName evidence="2">Swivelase</fullName>
    </alternativeName>
    <alternativeName>
        <fullName evidence="3">Untwisting enzyme</fullName>
    </alternativeName>
</protein>
<dbReference type="SMART" id="SM00493">
    <property type="entry name" value="TOPRIM"/>
    <property type="match status" value="1"/>
</dbReference>
<dbReference type="PANTHER" id="PTHR11390">
    <property type="entry name" value="PROKARYOTIC DNA TOPOISOMERASE"/>
    <property type="match status" value="1"/>
</dbReference>
<dbReference type="InterPro" id="IPR003601">
    <property type="entry name" value="Topo_IA_2"/>
</dbReference>
<dbReference type="GO" id="GO:0006310">
    <property type="term" value="P:DNA recombination"/>
    <property type="evidence" value="ECO:0007669"/>
    <property type="project" value="TreeGrafter"/>
</dbReference>
<dbReference type="GO" id="GO:0043597">
    <property type="term" value="C:cytoplasmic replication fork"/>
    <property type="evidence" value="ECO:0007669"/>
    <property type="project" value="TreeGrafter"/>
</dbReference>
<evidence type="ECO:0000313" key="7">
    <source>
        <dbReference type="EMBL" id="PMP96112.1"/>
    </source>
</evidence>
<dbReference type="PROSITE" id="PS52039">
    <property type="entry name" value="TOPO_IA_2"/>
    <property type="match status" value="1"/>
</dbReference>
<accession>A0A2N7QCC3</accession>
<dbReference type="GO" id="GO:0006265">
    <property type="term" value="P:DNA topological change"/>
    <property type="evidence" value="ECO:0007669"/>
    <property type="project" value="InterPro"/>
</dbReference>
<dbReference type="InterPro" id="IPR006171">
    <property type="entry name" value="TOPRIM_dom"/>
</dbReference>
<dbReference type="InterPro" id="IPR023405">
    <property type="entry name" value="Topo_IA_core_domain"/>
</dbReference>